<sequence length="196" mass="22079">MTTMSGKLVLLGDSEVGKSCIAVRLVKKHFKEDTVATLGAAFMAHTMPINDQQFKFEIWDTAGQERFASIQPMYYRAAQFALIVYDVSSMESFERAKKWVSEVKTKAMNQDLIIGLAGNKADLATDQWKVQEDDVKQFAASHELVFFLTSAKTDMNITEVFTEMGRKYLSKNIVQEKIETIVKPDKKPEKSGKGCC</sequence>
<keyword evidence="1" id="KW-0547">Nucleotide-binding</keyword>
<organism evidence="2">
    <name type="scientific">Trepomonas sp. PC1</name>
    <dbReference type="NCBI Taxonomy" id="1076344"/>
    <lineage>
        <taxon>Eukaryota</taxon>
        <taxon>Metamonada</taxon>
        <taxon>Diplomonadida</taxon>
        <taxon>Hexamitidae</taxon>
        <taxon>Hexamitinae</taxon>
        <taxon>Trepomonas</taxon>
    </lineage>
</organism>
<name>A0A146KID8_9EUKA</name>
<dbReference type="GO" id="GO:0005525">
    <property type="term" value="F:GTP binding"/>
    <property type="evidence" value="ECO:0007669"/>
    <property type="project" value="InterPro"/>
</dbReference>
<dbReference type="GO" id="GO:0003924">
    <property type="term" value="F:GTPase activity"/>
    <property type="evidence" value="ECO:0007669"/>
    <property type="project" value="InterPro"/>
</dbReference>
<dbReference type="SMART" id="SM00173">
    <property type="entry name" value="RAS"/>
    <property type="match status" value="1"/>
</dbReference>
<dbReference type="EMBL" id="GDID01000708">
    <property type="protein sequence ID" value="JAP95898.1"/>
    <property type="molecule type" value="Transcribed_RNA"/>
</dbReference>
<dbReference type="PRINTS" id="PR00449">
    <property type="entry name" value="RASTRNSFRMNG"/>
</dbReference>
<dbReference type="InterPro" id="IPR027417">
    <property type="entry name" value="P-loop_NTPase"/>
</dbReference>
<accession>A0A146KID8</accession>
<proteinExistence type="predicted"/>
<dbReference type="PROSITE" id="PS51419">
    <property type="entry name" value="RAB"/>
    <property type="match status" value="1"/>
</dbReference>
<dbReference type="Gene3D" id="3.40.50.300">
    <property type="entry name" value="P-loop containing nucleotide triphosphate hydrolases"/>
    <property type="match status" value="1"/>
</dbReference>
<gene>
    <name evidence="2" type="ORF">TPC1_10954</name>
</gene>
<dbReference type="NCBIfam" id="TIGR00231">
    <property type="entry name" value="small_GTP"/>
    <property type="match status" value="1"/>
</dbReference>
<dbReference type="SUPFAM" id="SSF52540">
    <property type="entry name" value="P-loop containing nucleoside triphosphate hydrolases"/>
    <property type="match status" value="1"/>
</dbReference>
<dbReference type="Pfam" id="PF00071">
    <property type="entry name" value="Ras"/>
    <property type="match status" value="1"/>
</dbReference>
<dbReference type="PROSITE" id="PS51421">
    <property type="entry name" value="RAS"/>
    <property type="match status" value="1"/>
</dbReference>
<dbReference type="SMART" id="SM00176">
    <property type="entry name" value="RAN"/>
    <property type="match status" value="1"/>
</dbReference>
<dbReference type="InterPro" id="IPR001806">
    <property type="entry name" value="Small_GTPase"/>
</dbReference>
<evidence type="ECO:0000313" key="2">
    <source>
        <dbReference type="EMBL" id="JAP95898.1"/>
    </source>
</evidence>
<dbReference type="PANTHER" id="PTHR47978">
    <property type="match status" value="1"/>
</dbReference>
<protein>
    <submittedName>
        <fullName evidence="2">Rab-like protein</fullName>
    </submittedName>
</protein>
<dbReference type="AlphaFoldDB" id="A0A146KID8"/>
<evidence type="ECO:0000256" key="1">
    <source>
        <dbReference type="ARBA" id="ARBA00022741"/>
    </source>
</evidence>
<dbReference type="FunFam" id="3.40.50.300:FF:000808">
    <property type="entry name" value="Small GTP-binding protein, putative"/>
    <property type="match status" value="1"/>
</dbReference>
<dbReference type="SMART" id="SM00175">
    <property type="entry name" value="RAB"/>
    <property type="match status" value="1"/>
</dbReference>
<dbReference type="InterPro" id="IPR005225">
    <property type="entry name" value="Small_GTP-bd"/>
</dbReference>
<reference evidence="2" key="1">
    <citation type="submission" date="2015-07" db="EMBL/GenBank/DDBJ databases">
        <title>Adaptation to a free-living lifestyle via gene acquisitions in the diplomonad Trepomonas sp. PC1.</title>
        <authorList>
            <person name="Xu F."/>
            <person name="Jerlstrom-Hultqvist J."/>
            <person name="Kolisko M."/>
            <person name="Simpson A.G.B."/>
            <person name="Roger A.J."/>
            <person name="Svard S.G."/>
            <person name="Andersson J.O."/>
        </authorList>
    </citation>
    <scope>NUCLEOTIDE SEQUENCE</scope>
    <source>
        <strain evidence="2">PC1</strain>
    </source>
</reference>
<dbReference type="SMART" id="SM00174">
    <property type="entry name" value="RHO"/>
    <property type="match status" value="1"/>
</dbReference>